<dbReference type="PANTHER" id="PTHR42847:SF4">
    <property type="entry name" value="ALKANESULFONATE MONOOXYGENASE-RELATED"/>
    <property type="match status" value="1"/>
</dbReference>
<dbReference type="PATRIC" id="fig|229920.5.peg.400"/>
<protein>
    <submittedName>
        <fullName evidence="6">Luciferase</fullName>
    </submittedName>
</protein>
<dbReference type="InterPro" id="IPR019952">
    <property type="entry name" value="F420_OxRdatse_Rv1855c_pred"/>
</dbReference>
<keyword evidence="7" id="KW-1185">Reference proteome</keyword>
<dbReference type="InterPro" id="IPR050172">
    <property type="entry name" value="SsuD_RutA_monooxygenase"/>
</dbReference>
<evidence type="ECO:0000256" key="3">
    <source>
        <dbReference type="ARBA" id="ARBA00023002"/>
    </source>
</evidence>
<evidence type="ECO:0000256" key="4">
    <source>
        <dbReference type="ARBA" id="ARBA00023033"/>
    </source>
</evidence>
<dbReference type="Proteomes" id="UP000050430">
    <property type="component" value="Unassembled WGS sequence"/>
</dbReference>
<sequence length="307" mass="34713">MFMEIALDIEGQNGLNWDLWKQLARLAEDLGFAALYRSDHFASNRRPPDHDALELWVSLTWLACNTHRIQFGPLVTPMSFRHPAITARMAANVDDLSGGRLQLGLGAGWDEREHAVWGFDLGDLKTRFDRFEEGLELIYTLFHSEDKVTYNGKYFKTNEAQLLPRPARKGGPHILVGGRGGKRTTMLAARFADEWNTYRVPVDSIRLLMQELDSAMKSIHRDPASIRRSVMLNIIMGKTDRDVQMKLGEKTLTEWRQVGVIGTPNQVADQLGEYAALGLDRVMLEINNPADLDLIEQIGVSVLPQMK</sequence>
<dbReference type="InterPro" id="IPR011251">
    <property type="entry name" value="Luciferase-like_dom"/>
</dbReference>
<keyword evidence="2" id="KW-0288">FMN</keyword>
<feature type="domain" description="Luciferase-like" evidence="5">
    <location>
        <begin position="16"/>
        <end position="247"/>
    </location>
</feature>
<evidence type="ECO:0000256" key="1">
    <source>
        <dbReference type="ARBA" id="ARBA00022630"/>
    </source>
</evidence>
<dbReference type="NCBIfam" id="TIGR03560">
    <property type="entry name" value="F420_Rv1855c"/>
    <property type="match status" value="1"/>
</dbReference>
<comment type="caution">
    <text evidence="6">The sequence shown here is derived from an EMBL/GenBank/DDBJ whole genome shotgun (WGS) entry which is preliminary data.</text>
</comment>
<accession>A0A0N8GKV3</accession>
<keyword evidence="1" id="KW-0285">Flavoprotein</keyword>
<dbReference type="PANTHER" id="PTHR42847">
    <property type="entry name" value="ALKANESULFONATE MONOOXYGENASE"/>
    <property type="match status" value="1"/>
</dbReference>
<dbReference type="EMBL" id="LGCK01000014">
    <property type="protein sequence ID" value="KPL70738.1"/>
    <property type="molecule type" value="Genomic_DNA"/>
</dbReference>
<dbReference type="InterPro" id="IPR036661">
    <property type="entry name" value="Luciferase-like_sf"/>
</dbReference>
<dbReference type="Gene3D" id="3.20.20.30">
    <property type="entry name" value="Luciferase-like domain"/>
    <property type="match status" value="1"/>
</dbReference>
<organism evidence="6 7">
    <name type="scientific">Leptolinea tardivitalis</name>
    <dbReference type="NCBI Taxonomy" id="229920"/>
    <lineage>
        <taxon>Bacteria</taxon>
        <taxon>Bacillati</taxon>
        <taxon>Chloroflexota</taxon>
        <taxon>Anaerolineae</taxon>
        <taxon>Anaerolineales</taxon>
        <taxon>Anaerolineaceae</taxon>
        <taxon>Leptolinea</taxon>
    </lineage>
</organism>
<dbReference type="Pfam" id="PF00296">
    <property type="entry name" value="Bac_luciferase"/>
    <property type="match status" value="1"/>
</dbReference>
<gene>
    <name evidence="6" type="ORF">ADM99_15180</name>
</gene>
<dbReference type="GO" id="GO:0046306">
    <property type="term" value="P:alkanesulfonate catabolic process"/>
    <property type="evidence" value="ECO:0007669"/>
    <property type="project" value="TreeGrafter"/>
</dbReference>
<evidence type="ECO:0000313" key="6">
    <source>
        <dbReference type="EMBL" id="KPL70738.1"/>
    </source>
</evidence>
<dbReference type="SUPFAM" id="SSF51679">
    <property type="entry name" value="Bacterial luciferase-like"/>
    <property type="match status" value="1"/>
</dbReference>
<dbReference type="AlphaFoldDB" id="A0A0N8GKV3"/>
<dbReference type="STRING" id="229920.ADM99_15180"/>
<name>A0A0N8GKV3_9CHLR</name>
<proteinExistence type="predicted"/>
<dbReference type="OrthoDB" id="143323at2"/>
<dbReference type="GO" id="GO:0008726">
    <property type="term" value="F:alkanesulfonate monooxygenase activity"/>
    <property type="evidence" value="ECO:0007669"/>
    <property type="project" value="TreeGrafter"/>
</dbReference>
<evidence type="ECO:0000256" key="2">
    <source>
        <dbReference type="ARBA" id="ARBA00022643"/>
    </source>
</evidence>
<keyword evidence="4" id="KW-0503">Monooxygenase</keyword>
<keyword evidence="3" id="KW-0560">Oxidoreductase</keyword>
<evidence type="ECO:0000259" key="5">
    <source>
        <dbReference type="Pfam" id="PF00296"/>
    </source>
</evidence>
<reference evidence="6 7" key="1">
    <citation type="submission" date="2015-07" db="EMBL/GenBank/DDBJ databases">
        <title>Genome sequence of Leptolinea tardivitalis DSM 16556.</title>
        <authorList>
            <person name="Hemp J."/>
            <person name="Ward L.M."/>
            <person name="Pace L.A."/>
            <person name="Fischer W.W."/>
        </authorList>
    </citation>
    <scope>NUCLEOTIDE SEQUENCE [LARGE SCALE GENOMIC DNA]</scope>
    <source>
        <strain evidence="6 7">YMTK-2</strain>
    </source>
</reference>
<evidence type="ECO:0000313" key="7">
    <source>
        <dbReference type="Proteomes" id="UP000050430"/>
    </source>
</evidence>